<dbReference type="AlphaFoldDB" id="A0A6J4IZH5"/>
<dbReference type="SUPFAM" id="SSF54285">
    <property type="entry name" value="MoaD/ThiS"/>
    <property type="match status" value="1"/>
</dbReference>
<organism evidence="1">
    <name type="scientific">uncultured Armatimonadetes bacterium</name>
    <dbReference type="NCBI Taxonomy" id="157466"/>
    <lineage>
        <taxon>Bacteria</taxon>
        <taxon>Bacillati</taxon>
        <taxon>Armatimonadota</taxon>
        <taxon>environmental samples</taxon>
    </lineage>
</organism>
<dbReference type="CDD" id="cd00754">
    <property type="entry name" value="Ubl_MoaD"/>
    <property type="match status" value="1"/>
</dbReference>
<gene>
    <name evidence="1" type="ORF">AVDCRST_MAG63-2623</name>
</gene>
<dbReference type="InterPro" id="IPR003749">
    <property type="entry name" value="ThiS/MoaD-like"/>
</dbReference>
<dbReference type="Gene3D" id="3.10.20.30">
    <property type="match status" value="1"/>
</dbReference>
<evidence type="ECO:0000313" key="1">
    <source>
        <dbReference type="EMBL" id="CAA9263077.1"/>
    </source>
</evidence>
<sequence length="85" mass="8863">MTVHILLFGHYKDAAPAGAEGGAFPIEVSERATPAHVARHLAERDARLADLLLRTRVAVNAEFADAATPLSGGDEVAFLPPMSGG</sequence>
<dbReference type="InterPro" id="IPR016155">
    <property type="entry name" value="Mopterin_synth/thiamin_S_b"/>
</dbReference>
<dbReference type="EMBL" id="CADCTO010000325">
    <property type="protein sequence ID" value="CAA9263077.1"/>
    <property type="molecule type" value="Genomic_DNA"/>
</dbReference>
<name>A0A6J4IZH5_9BACT</name>
<protein>
    <recommendedName>
        <fullName evidence="2">Molybdopterin synthase sulfur carrier subunit</fullName>
    </recommendedName>
</protein>
<evidence type="ECO:0008006" key="2">
    <source>
        <dbReference type="Google" id="ProtNLM"/>
    </source>
</evidence>
<reference evidence="1" key="1">
    <citation type="submission" date="2020-02" db="EMBL/GenBank/DDBJ databases">
        <authorList>
            <person name="Meier V. D."/>
        </authorList>
    </citation>
    <scope>NUCLEOTIDE SEQUENCE</scope>
    <source>
        <strain evidence="1">AVDCRST_MAG63</strain>
    </source>
</reference>
<dbReference type="Pfam" id="PF02597">
    <property type="entry name" value="ThiS"/>
    <property type="match status" value="1"/>
</dbReference>
<dbReference type="InterPro" id="IPR012675">
    <property type="entry name" value="Beta-grasp_dom_sf"/>
</dbReference>
<proteinExistence type="predicted"/>
<accession>A0A6J4IZH5</accession>